<dbReference type="RefSeq" id="WP_183616264.1">
    <property type="nucleotide sequence ID" value="NZ_JACIDY010000002.1"/>
</dbReference>
<reference evidence="1 2" key="1">
    <citation type="submission" date="2020-08" db="EMBL/GenBank/DDBJ databases">
        <title>Genomic Encyclopedia of Type Strains, Phase IV (KMG-IV): sequencing the most valuable type-strain genomes for metagenomic binning, comparative biology and taxonomic classification.</title>
        <authorList>
            <person name="Goeker M."/>
        </authorList>
    </citation>
    <scope>NUCLEOTIDE SEQUENCE [LARGE SCALE GENOMIC DNA]</scope>
    <source>
        <strain evidence="1 2">DSM 27568</strain>
    </source>
</reference>
<name>A0A7W6BX19_9SPHN</name>
<dbReference type="Proteomes" id="UP000561459">
    <property type="component" value="Unassembled WGS sequence"/>
</dbReference>
<dbReference type="AlphaFoldDB" id="A0A7W6BX19"/>
<comment type="caution">
    <text evidence="1">The sequence shown here is derived from an EMBL/GenBank/DDBJ whole genome shotgun (WGS) entry which is preliminary data.</text>
</comment>
<gene>
    <name evidence="1" type="ORF">GGR39_001184</name>
</gene>
<evidence type="ECO:0008006" key="3">
    <source>
        <dbReference type="Google" id="ProtNLM"/>
    </source>
</evidence>
<keyword evidence="2" id="KW-1185">Reference proteome</keyword>
<sequence length="111" mass="11979">MTTLTAAPMSDVDHVNVLAPETTTFRAVARHVTHDGCQFVFREAVPGPAQRLTLVLEGHSPVSGVVRWIVTDRAGFAFDHGLDAEAMAELSNRSALVSEIELQLEPVVAND</sequence>
<evidence type="ECO:0000313" key="1">
    <source>
        <dbReference type="EMBL" id="MBB3939544.1"/>
    </source>
</evidence>
<organism evidence="1 2">
    <name type="scientific">Novosphingobium fluoreni</name>
    <dbReference type="NCBI Taxonomy" id="1391222"/>
    <lineage>
        <taxon>Bacteria</taxon>
        <taxon>Pseudomonadati</taxon>
        <taxon>Pseudomonadota</taxon>
        <taxon>Alphaproteobacteria</taxon>
        <taxon>Sphingomonadales</taxon>
        <taxon>Sphingomonadaceae</taxon>
        <taxon>Novosphingobium</taxon>
    </lineage>
</organism>
<dbReference type="EMBL" id="JACIDY010000002">
    <property type="protein sequence ID" value="MBB3939544.1"/>
    <property type="molecule type" value="Genomic_DNA"/>
</dbReference>
<proteinExistence type="predicted"/>
<accession>A0A7W6BX19</accession>
<evidence type="ECO:0000313" key="2">
    <source>
        <dbReference type="Proteomes" id="UP000561459"/>
    </source>
</evidence>
<protein>
    <recommendedName>
        <fullName evidence="3">PilZ domain-containing protein</fullName>
    </recommendedName>
</protein>